<dbReference type="AlphaFoldDB" id="A0A1Y1Z4X1"/>
<dbReference type="SUPFAM" id="SSF55811">
    <property type="entry name" value="Nudix"/>
    <property type="match status" value="1"/>
</dbReference>
<proteinExistence type="predicted"/>
<keyword evidence="4" id="KW-0378">Hydrolase</keyword>
<comment type="caution">
    <text evidence="8">The sequence shown here is derived from an EMBL/GenBank/DDBJ whole genome shotgun (WGS) entry which is preliminary data.</text>
</comment>
<reference evidence="8 9" key="1">
    <citation type="submission" date="2016-07" db="EMBL/GenBank/DDBJ databases">
        <title>Pervasive Adenine N6-methylation of Active Genes in Fungi.</title>
        <authorList>
            <consortium name="DOE Joint Genome Institute"/>
            <person name="Mondo S.J."/>
            <person name="Dannebaum R.O."/>
            <person name="Kuo R.C."/>
            <person name="Labutti K."/>
            <person name="Haridas S."/>
            <person name="Kuo A."/>
            <person name="Salamov A."/>
            <person name="Ahrendt S.R."/>
            <person name="Lipzen A."/>
            <person name="Sullivan W."/>
            <person name="Andreopoulos W.B."/>
            <person name="Clum A."/>
            <person name="Lindquist E."/>
            <person name="Daum C."/>
            <person name="Ramamoorthy G.K."/>
            <person name="Gryganskyi A."/>
            <person name="Culley D."/>
            <person name="Magnuson J.K."/>
            <person name="James T.Y."/>
            <person name="O'Malley M.A."/>
            <person name="Stajich J.E."/>
            <person name="Spatafora J.W."/>
            <person name="Visel A."/>
            <person name="Grigoriev I.V."/>
        </authorList>
    </citation>
    <scope>NUCLEOTIDE SEQUENCE [LARGE SCALE GENOMIC DNA]</scope>
    <source>
        <strain evidence="8 9">CBS 931.73</strain>
    </source>
</reference>
<keyword evidence="3" id="KW-0479">Metal-binding</keyword>
<comment type="cofactor">
    <cofactor evidence="1">
        <name>Mn(2+)</name>
        <dbReference type="ChEBI" id="CHEBI:29035"/>
    </cofactor>
</comment>
<feature type="non-terminal residue" evidence="8">
    <location>
        <position position="137"/>
    </location>
</feature>
<dbReference type="InterPro" id="IPR015797">
    <property type="entry name" value="NUDIX_hydrolase-like_dom_sf"/>
</dbReference>
<dbReference type="Pfam" id="PF00293">
    <property type="entry name" value="NUDIX"/>
    <property type="match status" value="1"/>
</dbReference>
<protein>
    <recommendedName>
        <fullName evidence="7">Nudix hydrolase domain-containing protein</fullName>
    </recommendedName>
</protein>
<comment type="cofactor">
    <cofactor evidence="2">
        <name>Mg(2+)</name>
        <dbReference type="ChEBI" id="CHEBI:18420"/>
    </cofactor>
</comment>
<dbReference type="PANTHER" id="PTHR12992">
    <property type="entry name" value="NUDIX HYDROLASE"/>
    <property type="match status" value="1"/>
</dbReference>
<keyword evidence="5" id="KW-0460">Magnesium</keyword>
<evidence type="ECO:0000313" key="8">
    <source>
        <dbReference type="EMBL" id="ORY05017.1"/>
    </source>
</evidence>
<gene>
    <name evidence="8" type="ORF">K493DRAFT_200138</name>
</gene>
<dbReference type="GO" id="GO:0010945">
    <property type="term" value="F:coenzyme A diphosphatase activity"/>
    <property type="evidence" value="ECO:0007669"/>
    <property type="project" value="InterPro"/>
</dbReference>
<dbReference type="Gene3D" id="3.90.79.10">
    <property type="entry name" value="Nucleoside Triphosphate Pyrophosphohydrolase"/>
    <property type="match status" value="1"/>
</dbReference>
<evidence type="ECO:0000256" key="3">
    <source>
        <dbReference type="ARBA" id="ARBA00022723"/>
    </source>
</evidence>
<feature type="non-terminal residue" evidence="8">
    <location>
        <position position="1"/>
    </location>
</feature>
<evidence type="ECO:0000256" key="1">
    <source>
        <dbReference type="ARBA" id="ARBA00001936"/>
    </source>
</evidence>
<dbReference type="Proteomes" id="UP000193498">
    <property type="component" value="Unassembled WGS sequence"/>
</dbReference>
<dbReference type="OrthoDB" id="206213at2759"/>
<dbReference type="STRING" id="1314790.A0A1Y1Z4X1"/>
<name>A0A1Y1Z4X1_9FUNG</name>
<feature type="domain" description="Nudix hydrolase" evidence="7">
    <location>
        <begin position="9"/>
        <end position="137"/>
    </location>
</feature>
<dbReference type="InterPro" id="IPR000086">
    <property type="entry name" value="NUDIX_hydrolase_dom"/>
</dbReference>
<accession>A0A1Y1Z4X1</accession>
<evidence type="ECO:0000256" key="4">
    <source>
        <dbReference type="ARBA" id="ARBA00022801"/>
    </source>
</evidence>
<dbReference type="PANTHER" id="PTHR12992:SF11">
    <property type="entry name" value="MITOCHONDRIAL COENZYME A DIPHOSPHATASE NUDT8"/>
    <property type="match status" value="1"/>
</dbReference>
<dbReference type="EMBL" id="MCFE01000029">
    <property type="protein sequence ID" value="ORY05017.1"/>
    <property type="molecule type" value="Genomic_DNA"/>
</dbReference>
<keyword evidence="9" id="KW-1185">Reference proteome</keyword>
<evidence type="ECO:0000256" key="2">
    <source>
        <dbReference type="ARBA" id="ARBA00001946"/>
    </source>
</evidence>
<dbReference type="PROSITE" id="PS51462">
    <property type="entry name" value="NUDIX"/>
    <property type="match status" value="1"/>
</dbReference>
<evidence type="ECO:0000256" key="6">
    <source>
        <dbReference type="ARBA" id="ARBA00023211"/>
    </source>
</evidence>
<dbReference type="InParanoid" id="A0A1Y1Z4X1"/>
<dbReference type="InterPro" id="IPR045121">
    <property type="entry name" value="CoAse"/>
</dbReference>
<organism evidence="8 9">
    <name type="scientific">Basidiobolus meristosporus CBS 931.73</name>
    <dbReference type="NCBI Taxonomy" id="1314790"/>
    <lineage>
        <taxon>Eukaryota</taxon>
        <taxon>Fungi</taxon>
        <taxon>Fungi incertae sedis</taxon>
        <taxon>Zoopagomycota</taxon>
        <taxon>Entomophthoromycotina</taxon>
        <taxon>Basidiobolomycetes</taxon>
        <taxon>Basidiobolales</taxon>
        <taxon>Basidiobolaceae</taxon>
        <taxon>Basidiobolus</taxon>
    </lineage>
</organism>
<evidence type="ECO:0000256" key="5">
    <source>
        <dbReference type="ARBA" id="ARBA00022842"/>
    </source>
</evidence>
<sequence length="137" mass="15440">TFKYDISKTLKEVAALVPFYMVEGKTSILFTVRSDNMNLHRGEVSFPGGRKDPKDKTLLAAALRETREEISIHTEDIEVLGQHTTLPNRTLTTRVYPFLGFIKKSVVPQEVAYNPAEVSGVFSLTPEQLFDPLQRSL</sequence>
<evidence type="ECO:0000313" key="9">
    <source>
        <dbReference type="Proteomes" id="UP000193498"/>
    </source>
</evidence>
<dbReference type="GO" id="GO:0046872">
    <property type="term" value="F:metal ion binding"/>
    <property type="evidence" value="ECO:0007669"/>
    <property type="project" value="UniProtKB-KW"/>
</dbReference>
<evidence type="ECO:0000259" key="7">
    <source>
        <dbReference type="PROSITE" id="PS51462"/>
    </source>
</evidence>
<dbReference type="CDD" id="cd03426">
    <property type="entry name" value="NUDIX_CoAse_Nudt7"/>
    <property type="match status" value="1"/>
</dbReference>
<keyword evidence="6" id="KW-0464">Manganese</keyword>